<proteinExistence type="predicted"/>
<dbReference type="SMART" id="SM00860">
    <property type="entry name" value="SMI1_KNR4"/>
    <property type="match status" value="1"/>
</dbReference>
<sequence>MTDSFDLVRDLPPALASRSAAWDYLRGFAATWSTPLSPGDGTPETELAAAEKKLGVRLPAAVREAYMLFGRREDLHSNMQHLLAPADFYVDDREEALVFREENQGAAFWGIPLTDLRHPDPPVRVRQDLADKDAERWEGWLSSFSVSCIEMVLFESPQADDPVCEYVECEAGDLGRRLTRLPFPAYPEGEEGIAFYTSPGILLTDCGGGPLFIRARDEETLDGFLETLPLD</sequence>
<gene>
    <name evidence="2" type="ORF">G3I70_25565</name>
</gene>
<accession>A0A6L9QPE5</accession>
<dbReference type="AlphaFoldDB" id="A0A6L9QPE5"/>
<organism evidence="2 3">
    <name type="scientific">Actinomadura bangladeshensis</name>
    <dbReference type="NCBI Taxonomy" id="453573"/>
    <lineage>
        <taxon>Bacteria</taxon>
        <taxon>Bacillati</taxon>
        <taxon>Actinomycetota</taxon>
        <taxon>Actinomycetes</taxon>
        <taxon>Streptosporangiales</taxon>
        <taxon>Thermomonosporaceae</taxon>
        <taxon>Actinomadura</taxon>
    </lineage>
</organism>
<dbReference type="Proteomes" id="UP000475532">
    <property type="component" value="Unassembled WGS sequence"/>
</dbReference>
<dbReference type="EMBL" id="JAAGLI010000692">
    <property type="protein sequence ID" value="NEA25834.1"/>
    <property type="molecule type" value="Genomic_DNA"/>
</dbReference>
<evidence type="ECO:0000313" key="3">
    <source>
        <dbReference type="Proteomes" id="UP000475532"/>
    </source>
</evidence>
<feature type="domain" description="Knr4/Smi1-like" evidence="1">
    <location>
        <begin position="41"/>
        <end position="227"/>
    </location>
</feature>
<reference evidence="2 3" key="1">
    <citation type="submission" date="2020-01" db="EMBL/GenBank/DDBJ databases">
        <title>Insect and environment-associated Actinomycetes.</title>
        <authorList>
            <person name="Currrie C."/>
            <person name="Chevrette M."/>
            <person name="Carlson C."/>
            <person name="Stubbendieck R."/>
            <person name="Wendt-Pienkowski E."/>
        </authorList>
    </citation>
    <scope>NUCLEOTIDE SEQUENCE [LARGE SCALE GENOMIC DNA]</scope>
    <source>
        <strain evidence="2 3">SID10258</strain>
    </source>
</reference>
<evidence type="ECO:0000313" key="2">
    <source>
        <dbReference type="EMBL" id="NEA25834.1"/>
    </source>
</evidence>
<dbReference type="RefSeq" id="WP_163059990.1">
    <property type="nucleotide sequence ID" value="NZ_JAAGLI010000692.1"/>
</dbReference>
<dbReference type="InterPro" id="IPR018958">
    <property type="entry name" value="Knr4/Smi1-like_dom"/>
</dbReference>
<name>A0A6L9QPE5_9ACTN</name>
<comment type="caution">
    <text evidence="2">The sequence shown here is derived from an EMBL/GenBank/DDBJ whole genome shotgun (WGS) entry which is preliminary data.</text>
</comment>
<evidence type="ECO:0000259" key="1">
    <source>
        <dbReference type="SMART" id="SM00860"/>
    </source>
</evidence>
<protein>
    <submittedName>
        <fullName evidence="2">SMI1/KNR4 family protein</fullName>
    </submittedName>
</protein>